<sequence length="171" mass="17825">MATSRFRVLLAPVLLAPLLVGCQPPGGHVGAVATGHFTALHQFPVVIVTWCGDAAPRQIDLLGETQRRHLVATRAFEGGEIEVDLAAPGDDWEILDEDGRAVYRMGPDSSEDEYAVGVGSAAAEPGDSAEHDIGTLSFTTGALAAEQGVLYAGDGTSEAGVVPQEEFPPEC</sequence>
<gene>
    <name evidence="2" type="ORF">Q8791_13905</name>
</gene>
<comment type="caution">
    <text evidence="2">The sequence shown here is derived from an EMBL/GenBank/DDBJ whole genome shotgun (WGS) entry which is preliminary data.</text>
</comment>
<keyword evidence="1" id="KW-0732">Signal</keyword>
<feature type="signal peptide" evidence="1">
    <location>
        <begin position="1"/>
        <end position="22"/>
    </location>
</feature>
<organism evidence="2 3">
    <name type="scientific">Nocardiopsis codii</name>
    <dbReference type="NCBI Taxonomy" id="3065942"/>
    <lineage>
        <taxon>Bacteria</taxon>
        <taxon>Bacillati</taxon>
        <taxon>Actinomycetota</taxon>
        <taxon>Actinomycetes</taxon>
        <taxon>Streptosporangiales</taxon>
        <taxon>Nocardiopsidaceae</taxon>
        <taxon>Nocardiopsis</taxon>
    </lineage>
</organism>
<evidence type="ECO:0000313" key="2">
    <source>
        <dbReference type="EMBL" id="MEE2038316.1"/>
    </source>
</evidence>
<accession>A0ABU7K7W5</accession>
<evidence type="ECO:0008006" key="4">
    <source>
        <dbReference type="Google" id="ProtNLM"/>
    </source>
</evidence>
<reference evidence="2 3" key="1">
    <citation type="submission" date="2023-08" db="EMBL/GenBank/DDBJ databases">
        <authorList>
            <person name="Girao M."/>
            <person name="Carvalho M.F."/>
        </authorList>
    </citation>
    <scope>NUCLEOTIDE SEQUENCE [LARGE SCALE GENOMIC DNA]</scope>
    <source>
        <strain evidence="2 3">CT-R113</strain>
    </source>
</reference>
<proteinExistence type="predicted"/>
<protein>
    <recommendedName>
        <fullName evidence="4">Lipoprotein</fullName>
    </recommendedName>
</protein>
<dbReference type="Proteomes" id="UP001356095">
    <property type="component" value="Unassembled WGS sequence"/>
</dbReference>
<feature type="chain" id="PRO_5046669454" description="Lipoprotein" evidence="1">
    <location>
        <begin position="23"/>
        <end position="171"/>
    </location>
</feature>
<evidence type="ECO:0000313" key="3">
    <source>
        <dbReference type="Proteomes" id="UP001356095"/>
    </source>
</evidence>
<dbReference type="RefSeq" id="WP_330092103.1">
    <property type="nucleotide sequence ID" value="NZ_JAUZMY010000012.1"/>
</dbReference>
<keyword evidence="3" id="KW-1185">Reference proteome</keyword>
<evidence type="ECO:0000256" key="1">
    <source>
        <dbReference type="SAM" id="SignalP"/>
    </source>
</evidence>
<dbReference type="PROSITE" id="PS51257">
    <property type="entry name" value="PROKAR_LIPOPROTEIN"/>
    <property type="match status" value="1"/>
</dbReference>
<name>A0ABU7K7W5_9ACTN</name>
<dbReference type="EMBL" id="JAUZMY010000012">
    <property type="protein sequence ID" value="MEE2038316.1"/>
    <property type="molecule type" value="Genomic_DNA"/>
</dbReference>